<dbReference type="EMBL" id="ASGP02000002">
    <property type="protein sequence ID" value="KAH9522325.1"/>
    <property type="molecule type" value="Genomic_DNA"/>
</dbReference>
<protein>
    <submittedName>
        <fullName evidence="1">Uncharacterized protein</fullName>
    </submittedName>
</protein>
<evidence type="ECO:0000313" key="2">
    <source>
        <dbReference type="Proteomes" id="UP000790347"/>
    </source>
</evidence>
<reference evidence="1" key="1">
    <citation type="submission" date="2013-05" db="EMBL/GenBank/DDBJ databases">
        <authorList>
            <person name="Yim A.K.Y."/>
            <person name="Chan T.F."/>
            <person name="Ji K.M."/>
            <person name="Liu X.Y."/>
            <person name="Zhou J.W."/>
            <person name="Li R.Q."/>
            <person name="Yang K.Y."/>
            <person name="Li J."/>
            <person name="Li M."/>
            <person name="Law P.T.W."/>
            <person name="Wu Y.L."/>
            <person name="Cai Z.L."/>
            <person name="Qin H."/>
            <person name="Bao Y."/>
            <person name="Leung R.K.K."/>
            <person name="Ng P.K.S."/>
            <person name="Zou J."/>
            <person name="Zhong X.J."/>
            <person name="Ran P.X."/>
            <person name="Zhong N.S."/>
            <person name="Liu Z.G."/>
            <person name="Tsui S.K.W."/>
        </authorList>
    </citation>
    <scope>NUCLEOTIDE SEQUENCE</scope>
    <source>
        <strain evidence="1">Derf</strain>
        <tissue evidence="1">Whole organism</tissue>
    </source>
</reference>
<gene>
    <name evidence="1" type="ORF">DERF_005908</name>
</gene>
<comment type="caution">
    <text evidence="1">The sequence shown here is derived from an EMBL/GenBank/DDBJ whole genome shotgun (WGS) entry which is preliminary data.</text>
</comment>
<sequence length="45" mass="5232">MMNMNKMSNQSSKPSTMSNLILCTTNIFYLYQKMKILAINVVRET</sequence>
<name>A0A922LBR0_DERFA</name>
<reference evidence="1" key="2">
    <citation type="journal article" date="2022" name="Res Sq">
        <title>Comparative Genomics Reveals Insights into the Divergent Evolution of Astigmatic Mites and Household Pest Adaptations.</title>
        <authorList>
            <person name="Xiong Q."/>
            <person name="Wan A.T.-Y."/>
            <person name="Liu X.-Y."/>
            <person name="Fung C.S.-H."/>
            <person name="Xiao X."/>
            <person name="Malainual N."/>
            <person name="Hou J."/>
            <person name="Wang L."/>
            <person name="Wang M."/>
            <person name="Yang K."/>
            <person name="Cui Y."/>
            <person name="Leung E."/>
            <person name="Nong W."/>
            <person name="Shin S.-K."/>
            <person name="Au S."/>
            <person name="Jeong K.Y."/>
            <person name="Chew F.T."/>
            <person name="Hui J."/>
            <person name="Leung T.F."/>
            <person name="Tungtrongchitr A."/>
            <person name="Zhong N."/>
            <person name="Liu Z."/>
            <person name="Tsui S."/>
        </authorList>
    </citation>
    <scope>NUCLEOTIDE SEQUENCE</scope>
    <source>
        <strain evidence="1">Derf</strain>
        <tissue evidence="1">Whole organism</tissue>
    </source>
</reference>
<keyword evidence="2" id="KW-1185">Reference proteome</keyword>
<organism evidence="1 2">
    <name type="scientific">Dermatophagoides farinae</name>
    <name type="common">American house dust mite</name>
    <dbReference type="NCBI Taxonomy" id="6954"/>
    <lineage>
        <taxon>Eukaryota</taxon>
        <taxon>Metazoa</taxon>
        <taxon>Ecdysozoa</taxon>
        <taxon>Arthropoda</taxon>
        <taxon>Chelicerata</taxon>
        <taxon>Arachnida</taxon>
        <taxon>Acari</taxon>
        <taxon>Acariformes</taxon>
        <taxon>Sarcoptiformes</taxon>
        <taxon>Astigmata</taxon>
        <taxon>Psoroptidia</taxon>
        <taxon>Analgoidea</taxon>
        <taxon>Pyroglyphidae</taxon>
        <taxon>Dermatophagoidinae</taxon>
        <taxon>Dermatophagoides</taxon>
    </lineage>
</organism>
<evidence type="ECO:0000313" key="1">
    <source>
        <dbReference type="EMBL" id="KAH9522325.1"/>
    </source>
</evidence>
<proteinExistence type="predicted"/>
<dbReference type="AlphaFoldDB" id="A0A922LBR0"/>
<accession>A0A922LBR0</accession>
<dbReference type="Proteomes" id="UP000790347">
    <property type="component" value="Unassembled WGS sequence"/>
</dbReference>